<dbReference type="OrthoDB" id="1935957at2759"/>
<accession>A0A2G9GD57</accession>
<dbReference type="AlphaFoldDB" id="A0A2G9GD57"/>
<sequence>MAKRSKIIPILLALSFIFLHNGHATKATHTQFVKIKPKTHTAPYTKYFGSLPKGVPIPPSGPSRRHNGIVLQGGGGPP</sequence>
<evidence type="ECO:0000256" key="5">
    <source>
        <dbReference type="SAM" id="SignalP"/>
    </source>
</evidence>
<feature type="chain" id="PRO_5013856460" evidence="5">
    <location>
        <begin position="25"/>
        <end position="78"/>
    </location>
</feature>
<dbReference type="STRING" id="429701.A0A2G9GD57"/>
<reference evidence="7" key="1">
    <citation type="journal article" date="2018" name="Gigascience">
        <title>Genome assembly of the Pink Ipe (Handroanthus impetiginosus, Bignoniaceae), a highly valued, ecologically keystone Neotropical timber forest tree.</title>
        <authorList>
            <person name="Silva-Junior O.B."/>
            <person name="Grattapaglia D."/>
            <person name="Novaes E."/>
            <person name="Collevatti R.G."/>
        </authorList>
    </citation>
    <scope>NUCLEOTIDE SEQUENCE [LARGE SCALE GENOMIC DNA]</scope>
    <source>
        <strain evidence="7">cv. UFG-1</strain>
    </source>
</reference>
<dbReference type="GO" id="GO:0005576">
    <property type="term" value="C:extracellular region"/>
    <property type="evidence" value="ECO:0007669"/>
    <property type="project" value="UniProtKB-SubCell"/>
</dbReference>
<dbReference type="PANTHER" id="PTHR33599:SF20">
    <property type="entry name" value="PROTEIN IDA"/>
    <property type="match status" value="1"/>
</dbReference>
<keyword evidence="2" id="KW-0964">Secreted</keyword>
<organism evidence="6 7">
    <name type="scientific">Handroanthus impetiginosus</name>
    <dbReference type="NCBI Taxonomy" id="429701"/>
    <lineage>
        <taxon>Eukaryota</taxon>
        <taxon>Viridiplantae</taxon>
        <taxon>Streptophyta</taxon>
        <taxon>Embryophyta</taxon>
        <taxon>Tracheophyta</taxon>
        <taxon>Spermatophyta</taxon>
        <taxon>Magnoliopsida</taxon>
        <taxon>eudicotyledons</taxon>
        <taxon>Gunneridae</taxon>
        <taxon>Pentapetalae</taxon>
        <taxon>asterids</taxon>
        <taxon>lamiids</taxon>
        <taxon>Lamiales</taxon>
        <taxon>Bignoniaceae</taxon>
        <taxon>Crescentiina</taxon>
        <taxon>Tabebuia alliance</taxon>
        <taxon>Handroanthus</taxon>
    </lineage>
</organism>
<feature type="region of interest" description="Disordered" evidence="4">
    <location>
        <begin position="55"/>
        <end position="78"/>
    </location>
</feature>
<name>A0A2G9GD57_9LAMI</name>
<evidence type="ECO:0000313" key="6">
    <source>
        <dbReference type="EMBL" id="PIN02930.1"/>
    </source>
</evidence>
<comment type="subcellular location">
    <subcellularLocation>
        <location evidence="1">Secreted</location>
        <location evidence="1">Extracellular space</location>
    </subcellularLocation>
</comment>
<evidence type="ECO:0000256" key="4">
    <source>
        <dbReference type="SAM" id="MobiDB-lite"/>
    </source>
</evidence>
<evidence type="ECO:0000256" key="1">
    <source>
        <dbReference type="ARBA" id="ARBA00004239"/>
    </source>
</evidence>
<dbReference type="EMBL" id="NKXS01005712">
    <property type="protein sequence ID" value="PIN02930.1"/>
    <property type="molecule type" value="Genomic_DNA"/>
</dbReference>
<evidence type="ECO:0000256" key="2">
    <source>
        <dbReference type="ARBA" id="ARBA00022525"/>
    </source>
</evidence>
<dbReference type="InterPro" id="IPR039639">
    <property type="entry name" value="IDA-like"/>
</dbReference>
<evidence type="ECO:0000256" key="3">
    <source>
        <dbReference type="ARBA" id="ARBA00022729"/>
    </source>
</evidence>
<gene>
    <name evidence="6" type="ORF">CDL12_24560</name>
</gene>
<keyword evidence="3 5" id="KW-0732">Signal</keyword>
<comment type="caution">
    <text evidence="6">The sequence shown here is derived from an EMBL/GenBank/DDBJ whole genome shotgun (WGS) entry which is preliminary data.</text>
</comment>
<dbReference type="PANTHER" id="PTHR33599">
    <property type="entry name" value="PROTEIN IDA-LIKE 5"/>
    <property type="match status" value="1"/>
</dbReference>
<evidence type="ECO:0000313" key="7">
    <source>
        <dbReference type="Proteomes" id="UP000231279"/>
    </source>
</evidence>
<proteinExistence type="predicted"/>
<protein>
    <submittedName>
        <fullName evidence="6">Uncharacterized protein</fullName>
    </submittedName>
</protein>
<feature type="signal peptide" evidence="5">
    <location>
        <begin position="1"/>
        <end position="24"/>
    </location>
</feature>
<dbReference type="GO" id="GO:0010227">
    <property type="term" value="P:floral organ abscission"/>
    <property type="evidence" value="ECO:0007669"/>
    <property type="project" value="InterPro"/>
</dbReference>
<dbReference type="Proteomes" id="UP000231279">
    <property type="component" value="Unassembled WGS sequence"/>
</dbReference>
<keyword evidence="7" id="KW-1185">Reference proteome</keyword>